<reference evidence="3 4" key="1">
    <citation type="submission" date="2020-08" db="EMBL/GenBank/DDBJ databases">
        <title>Genomic Encyclopedia of Type Strains, Phase III (KMG-III): the genomes of soil and plant-associated and newly described type strains.</title>
        <authorList>
            <person name="Whitman W."/>
        </authorList>
    </citation>
    <scope>NUCLEOTIDE SEQUENCE [LARGE SCALE GENOMIC DNA]</scope>
    <source>
        <strain evidence="3 4">CECT 7015</strain>
    </source>
</reference>
<evidence type="ECO:0000313" key="3">
    <source>
        <dbReference type="EMBL" id="MBB3147509.1"/>
    </source>
</evidence>
<dbReference type="RefSeq" id="WP_183663662.1">
    <property type="nucleotide sequence ID" value="NZ_JACHXN010000012.1"/>
</dbReference>
<dbReference type="InterPro" id="IPR041685">
    <property type="entry name" value="AAA_GajA/Old/RecF-like"/>
</dbReference>
<dbReference type="GO" id="GO:0004519">
    <property type="term" value="F:endonuclease activity"/>
    <property type="evidence" value="ECO:0007669"/>
    <property type="project" value="UniProtKB-KW"/>
</dbReference>
<comment type="caution">
    <text evidence="3">The sequence shown here is derived from an EMBL/GenBank/DDBJ whole genome shotgun (WGS) entry which is preliminary data.</text>
</comment>
<dbReference type="Pfam" id="PF13175">
    <property type="entry name" value="AAA_15"/>
    <property type="match status" value="1"/>
</dbReference>
<sequence length="662" mass="73080">MKLNVVSLKNYRLIREARVNLHTEGGTTVFVGPNNSGKTSVAEALRMFLNATQKGFGFDDFWGGTHPTFAAFEMAVLAGGNLPPLPLIRMELTFSYSDIAEDLSVAEELLMDLDDTKAEVVLRIDYCSRSPEQTAQDFKAFRIMRPEQPLTAMLKETLERQYELRHYKVSTDGNDSEMLAPSAANALLKRLVKVDFLPAQRHMEDQEASSQATKLSRLLHVHYERRFKTSDPENYAAVEAVVSAQAVELTAKYGEAFKEVTEALKLFGYPETPEILVQAELSAGGIFKDSTKIYYVASIDPAGDIEGEEAKTHQLPERFNGLGFKNLIYMVLQLKAFRDALIGEDGFRPRVHLIVVEEPEAHLHPQMQTVFLRKAQSFLSHAGEEGTQLVITTHSSHITAAAGLSAVRYFRKKGGSAGVKDLMAFKGEETAKGQGEAFEFVAKYLTLTRCDLFYADKAILIEGSVERLLLPRMIEAASAEGVDLTPSYLSIVEVGGAYAHIFKDFLEFLGIPTLIITDLDSIKVKRVKCRVDEGITTSNATLTKWLPGKVPLADIRAATPEQLTDGVIRVAFQVSETNAGLCGRSFEEAFCYANAEWLYANKGKLLGTGDLFQHADAAALIADAYNIEFPKADFAVDLMLVAGWKTPKYIKDGLAWLAGVQG</sequence>
<keyword evidence="3" id="KW-0540">Nuclease</keyword>
<accession>A0A839UG66</accession>
<dbReference type="CDD" id="cd01026">
    <property type="entry name" value="TOPRIM_OLD"/>
    <property type="match status" value="1"/>
</dbReference>
<dbReference type="AlphaFoldDB" id="A0A839UG66"/>
<organism evidence="3 4">
    <name type="scientific">Phyllobacterium trifolii</name>
    <dbReference type="NCBI Taxonomy" id="300193"/>
    <lineage>
        <taxon>Bacteria</taxon>
        <taxon>Pseudomonadati</taxon>
        <taxon>Pseudomonadota</taxon>
        <taxon>Alphaproteobacteria</taxon>
        <taxon>Hyphomicrobiales</taxon>
        <taxon>Phyllobacteriaceae</taxon>
        <taxon>Phyllobacterium</taxon>
    </lineage>
</organism>
<gene>
    <name evidence="3" type="ORF">FHS21_003929</name>
</gene>
<evidence type="ECO:0000313" key="4">
    <source>
        <dbReference type="Proteomes" id="UP000554520"/>
    </source>
</evidence>
<dbReference type="Proteomes" id="UP000554520">
    <property type="component" value="Unassembled WGS sequence"/>
</dbReference>
<dbReference type="InterPro" id="IPR034139">
    <property type="entry name" value="TOPRIM_OLD"/>
</dbReference>
<dbReference type="Pfam" id="PF20469">
    <property type="entry name" value="OLD-like_TOPRIM"/>
    <property type="match status" value="1"/>
</dbReference>
<name>A0A839UG66_9HYPH</name>
<feature type="domain" description="OLD protein-like TOPRIM" evidence="2">
    <location>
        <begin position="453"/>
        <end position="520"/>
    </location>
</feature>
<dbReference type="PANTHER" id="PTHR43581">
    <property type="entry name" value="ATP/GTP PHOSPHATASE"/>
    <property type="match status" value="1"/>
</dbReference>
<feature type="domain" description="Endonuclease GajA/Old nuclease/RecF-like AAA" evidence="1">
    <location>
        <begin position="1"/>
        <end position="398"/>
    </location>
</feature>
<keyword evidence="3" id="KW-0378">Hydrolase</keyword>
<evidence type="ECO:0000259" key="2">
    <source>
        <dbReference type="Pfam" id="PF20469"/>
    </source>
</evidence>
<keyword evidence="4" id="KW-1185">Reference proteome</keyword>
<protein>
    <submittedName>
        <fullName evidence="3">Putative ATP-dependent endonuclease of OLD family</fullName>
    </submittedName>
</protein>
<dbReference type="InterPro" id="IPR027417">
    <property type="entry name" value="P-loop_NTPase"/>
</dbReference>
<dbReference type="Gene3D" id="3.40.50.300">
    <property type="entry name" value="P-loop containing nucleotide triphosphate hydrolases"/>
    <property type="match status" value="1"/>
</dbReference>
<dbReference type="PANTHER" id="PTHR43581:SF2">
    <property type="entry name" value="EXCINUCLEASE ATPASE SUBUNIT"/>
    <property type="match status" value="1"/>
</dbReference>
<dbReference type="SUPFAM" id="SSF52540">
    <property type="entry name" value="P-loop containing nucleoside triphosphate hydrolases"/>
    <property type="match status" value="1"/>
</dbReference>
<keyword evidence="3" id="KW-0255">Endonuclease</keyword>
<dbReference type="InterPro" id="IPR051396">
    <property type="entry name" value="Bact_Antivir_Def_Nuclease"/>
</dbReference>
<dbReference type="EMBL" id="JACHXN010000012">
    <property type="protein sequence ID" value="MBB3147509.1"/>
    <property type="molecule type" value="Genomic_DNA"/>
</dbReference>
<evidence type="ECO:0000259" key="1">
    <source>
        <dbReference type="Pfam" id="PF13175"/>
    </source>
</evidence>
<proteinExistence type="predicted"/>